<organism evidence="6 7">
    <name type="scientific">Psychromonas arctica</name>
    <dbReference type="NCBI Taxonomy" id="168275"/>
    <lineage>
        <taxon>Bacteria</taxon>
        <taxon>Pseudomonadati</taxon>
        <taxon>Pseudomonadota</taxon>
        <taxon>Gammaproteobacteria</taxon>
        <taxon>Alteromonadales</taxon>
        <taxon>Psychromonadaceae</taxon>
        <taxon>Psychromonas</taxon>
    </lineage>
</organism>
<evidence type="ECO:0000256" key="4">
    <source>
        <dbReference type="ARBA" id="ARBA00023163"/>
    </source>
</evidence>
<dbReference type="CDD" id="cd05466">
    <property type="entry name" value="PBP2_LTTR_substrate"/>
    <property type="match status" value="1"/>
</dbReference>
<dbReference type="PANTHER" id="PTHR30419:SF8">
    <property type="entry name" value="NITROGEN ASSIMILATION TRANSCRIPTIONAL ACTIVATOR-RELATED"/>
    <property type="match status" value="1"/>
</dbReference>
<dbReference type="EMBL" id="JBAKBA010000026">
    <property type="protein sequence ID" value="MEL0659832.1"/>
    <property type="molecule type" value="Genomic_DNA"/>
</dbReference>
<dbReference type="SUPFAM" id="SSF53850">
    <property type="entry name" value="Periplasmic binding protein-like II"/>
    <property type="match status" value="1"/>
</dbReference>
<dbReference type="Pfam" id="PF00126">
    <property type="entry name" value="HTH_1"/>
    <property type="match status" value="1"/>
</dbReference>
<dbReference type="InterPro" id="IPR050950">
    <property type="entry name" value="HTH-type_LysR_regulators"/>
</dbReference>
<dbReference type="PROSITE" id="PS50931">
    <property type="entry name" value="HTH_LYSR"/>
    <property type="match status" value="1"/>
</dbReference>
<dbReference type="InterPro" id="IPR036390">
    <property type="entry name" value="WH_DNA-bd_sf"/>
</dbReference>
<reference evidence="6 7" key="1">
    <citation type="submission" date="2024-02" db="EMBL/GenBank/DDBJ databases">
        <title>Bacteria isolated from the canopy kelp, Nereocystis luetkeana.</title>
        <authorList>
            <person name="Pfister C.A."/>
            <person name="Younker I.T."/>
            <person name="Light S.H."/>
        </authorList>
    </citation>
    <scope>NUCLEOTIDE SEQUENCE [LARGE SCALE GENOMIC DNA]</scope>
    <source>
        <strain evidence="6 7">TI.2.07</strain>
    </source>
</reference>
<keyword evidence="3" id="KW-0238">DNA-binding</keyword>
<evidence type="ECO:0000256" key="1">
    <source>
        <dbReference type="ARBA" id="ARBA00009437"/>
    </source>
</evidence>
<keyword evidence="4" id="KW-0804">Transcription</keyword>
<dbReference type="InterPro" id="IPR000847">
    <property type="entry name" value="LysR_HTH_N"/>
</dbReference>
<evidence type="ECO:0000256" key="3">
    <source>
        <dbReference type="ARBA" id="ARBA00023125"/>
    </source>
</evidence>
<evidence type="ECO:0000313" key="7">
    <source>
        <dbReference type="Proteomes" id="UP001366060"/>
    </source>
</evidence>
<evidence type="ECO:0000259" key="5">
    <source>
        <dbReference type="PROSITE" id="PS50931"/>
    </source>
</evidence>
<evidence type="ECO:0000313" key="6">
    <source>
        <dbReference type="EMBL" id="MEL0659832.1"/>
    </source>
</evidence>
<dbReference type="Gene3D" id="3.40.190.290">
    <property type="match status" value="1"/>
</dbReference>
<comment type="similarity">
    <text evidence="1">Belongs to the LysR transcriptional regulatory family.</text>
</comment>
<evidence type="ECO:0000256" key="2">
    <source>
        <dbReference type="ARBA" id="ARBA00023015"/>
    </source>
</evidence>
<keyword evidence="7" id="KW-1185">Reference proteome</keyword>
<comment type="caution">
    <text evidence="6">The sequence shown here is derived from an EMBL/GenBank/DDBJ whole genome shotgun (WGS) entry which is preliminary data.</text>
</comment>
<feature type="domain" description="HTH lysR-type" evidence="5">
    <location>
        <begin position="1"/>
        <end position="58"/>
    </location>
</feature>
<dbReference type="RefSeq" id="WP_341628351.1">
    <property type="nucleotide sequence ID" value="NZ_JBAKBA010000026.1"/>
</dbReference>
<accession>A0ABU9HD55</accession>
<dbReference type="InterPro" id="IPR005119">
    <property type="entry name" value="LysR_subst-bd"/>
</dbReference>
<dbReference type="SUPFAM" id="SSF46785">
    <property type="entry name" value="Winged helix' DNA-binding domain"/>
    <property type="match status" value="1"/>
</dbReference>
<name>A0ABU9HD55_9GAMM</name>
<proteinExistence type="inferred from homology"/>
<dbReference type="Proteomes" id="UP001366060">
    <property type="component" value="Unassembled WGS sequence"/>
</dbReference>
<dbReference type="InterPro" id="IPR036388">
    <property type="entry name" value="WH-like_DNA-bd_sf"/>
</dbReference>
<dbReference type="Pfam" id="PF03466">
    <property type="entry name" value="LysR_substrate"/>
    <property type="match status" value="1"/>
</dbReference>
<keyword evidence="2" id="KW-0805">Transcription regulation</keyword>
<protein>
    <submittedName>
        <fullName evidence="6">LysR family transcriptional regulator</fullName>
    </submittedName>
</protein>
<dbReference type="Gene3D" id="1.10.10.10">
    <property type="entry name" value="Winged helix-like DNA-binding domain superfamily/Winged helix DNA-binding domain"/>
    <property type="match status" value="1"/>
</dbReference>
<gene>
    <name evidence="6" type="ORF">V6255_11855</name>
</gene>
<sequence length="296" mass="33263">MKVSSFKYFLAVAETGSIRQAAKNLHVSASAISRQIQNLEHNFKSTLFERKALGMALTEEGRIIEKHMRSTMREMEIAQVEIDEIHGLLTGTINYSTIEGVLNAWMLPAIAEFQTRYTGIKFSGKIYASDIVYQSLATDQADLGIALEHDIPHEVEVIKRFETGFKIALSPNHELAGRDTLEIEELASFPLAMLCEGFHTRHLLDTLSSRKGLAFNITFELDNIDILKQFVLSTNGATILPDYSLISESQDNSMKVININKGVFPNSTTVLCVRKGRYLTKATRQFISFIRDIDII</sequence>
<dbReference type="PANTHER" id="PTHR30419">
    <property type="entry name" value="HTH-TYPE TRANSCRIPTIONAL REGULATOR YBHD"/>
    <property type="match status" value="1"/>
</dbReference>